<evidence type="ECO:0000313" key="3">
    <source>
        <dbReference type="Proteomes" id="UP000042958"/>
    </source>
</evidence>
<feature type="region of interest" description="Disordered" evidence="1">
    <location>
        <begin position="250"/>
        <end position="295"/>
    </location>
</feature>
<dbReference type="STRING" id="104259.A0A0F7U0D1"/>
<dbReference type="InterPro" id="IPR027417">
    <property type="entry name" value="P-loop_NTPase"/>
</dbReference>
<dbReference type="AlphaFoldDB" id="A0A0F7U0D1"/>
<gene>
    <name evidence="2" type="ORF">PMG11_10840</name>
</gene>
<evidence type="ECO:0000313" key="2">
    <source>
        <dbReference type="EMBL" id="CEJ62338.1"/>
    </source>
</evidence>
<accession>A0A0F7U0D1</accession>
<sequence length="377" mass="41467">MASAELKEPEKALIVGISGPSSSGKTTLARLLQRIFNGVSLDSSLPSSSSLSSSSAQDDTNGDDNGDKLNTFIIHEDDFYYPDDQIPYTTTPSGKTVQDWDTSAAIDTSFLAQALSYVRVHGHLPPRLQSKEDQNEDAGPCVPDLLVTELRREVERRIASAAAAAAEQGSKRETLVFMEGFLLYAPPEGFEYKTTTKTKAEDVDVEQGVDDHYPTDHNILRPVHAHIGLPLFLPAPYSTVKARREGRSGYVTIGPAPEPPTTAVNSPHEKKEQGEEREVDLEGEDDRPPQNFWTDPPGYVDDIVWPRYVRDHAWLLIDGDGQGEKEQEGDIVQRVGEGVDVRHDVGVKVAPGKGAVSMEVVLRWAVEEVMAFYLGRE</sequence>
<dbReference type="SUPFAM" id="SSF52540">
    <property type="entry name" value="P-loop containing nucleoside triphosphate hydrolases"/>
    <property type="match status" value="1"/>
</dbReference>
<feature type="region of interest" description="Disordered" evidence="1">
    <location>
        <begin position="43"/>
        <end position="68"/>
    </location>
</feature>
<evidence type="ECO:0008006" key="4">
    <source>
        <dbReference type="Google" id="ProtNLM"/>
    </source>
</evidence>
<reference evidence="3" key="1">
    <citation type="journal article" date="2015" name="Genome Announc.">
        <title>Draft genome sequence of the fungus Penicillium brasilianum MG11.</title>
        <authorList>
            <person name="Horn F."/>
            <person name="Linde J."/>
            <person name="Mattern D.J."/>
            <person name="Walther G."/>
            <person name="Guthke R."/>
            <person name="Brakhage A.A."/>
            <person name="Valiante V."/>
        </authorList>
    </citation>
    <scope>NUCLEOTIDE SEQUENCE [LARGE SCALE GENOMIC DNA]</scope>
    <source>
        <strain evidence="3">MG11</strain>
    </source>
</reference>
<feature type="compositionally biased region" description="Basic and acidic residues" evidence="1">
    <location>
        <begin position="1"/>
        <end position="11"/>
    </location>
</feature>
<organism evidence="2 3">
    <name type="scientific">Penicillium brasilianum</name>
    <dbReference type="NCBI Taxonomy" id="104259"/>
    <lineage>
        <taxon>Eukaryota</taxon>
        <taxon>Fungi</taxon>
        <taxon>Dikarya</taxon>
        <taxon>Ascomycota</taxon>
        <taxon>Pezizomycotina</taxon>
        <taxon>Eurotiomycetes</taxon>
        <taxon>Eurotiomycetidae</taxon>
        <taxon>Eurotiales</taxon>
        <taxon>Aspergillaceae</taxon>
        <taxon>Penicillium</taxon>
    </lineage>
</organism>
<protein>
    <recommendedName>
        <fullName evidence="4">Nicotinamide riboside kinase</fullName>
    </recommendedName>
</protein>
<evidence type="ECO:0000256" key="1">
    <source>
        <dbReference type="SAM" id="MobiDB-lite"/>
    </source>
</evidence>
<feature type="region of interest" description="Disordered" evidence="1">
    <location>
        <begin position="1"/>
        <end position="25"/>
    </location>
</feature>
<feature type="compositionally biased region" description="Basic and acidic residues" evidence="1">
    <location>
        <begin position="267"/>
        <end position="276"/>
    </location>
</feature>
<dbReference type="Proteomes" id="UP000042958">
    <property type="component" value="Unassembled WGS sequence"/>
</dbReference>
<proteinExistence type="predicted"/>
<dbReference type="OrthoDB" id="10041966at2759"/>
<keyword evidence="3" id="KW-1185">Reference proteome</keyword>
<dbReference type="Gene3D" id="3.40.50.300">
    <property type="entry name" value="P-loop containing nucleotide triphosphate hydrolases"/>
    <property type="match status" value="1"/>
</dbReference>
<name>A0A0F7U0D1_PENBI</name>
<dbReference type="EMBL" id="CDHK01000015">
    <property type="protein sequence ID" value="CEJ62338.1"/>
    <property type="molecule type" value="Genomic_DNA"/>
</dbReference>
<feature type="compositionally biased region" description="Low complexity" evidence="1">
    <location>
        <begin position="43"/>
        <end position="55"/>
    </location>
</feature>